<evidence type="ECO:0000313" key="3">
    <source>
        <dbReference type="EMBL" id="CAD8057769.1"/>
    </source>
</evidence>
<dbReference type="EMBL" id="CAJJDN010000011">
    <property type="protein sequence ID" value="CAD8057769.1"/>
    <property type="molecule type" value="Genomic_DNA"/>
</dbReference>
<evidence type="ECO:0000313" key="4">
    <source>
        <dbReference type="EMBL" id="CAD8057785.1"/>
    </source>
</evidence>
<evidence type="ECO:0000313" key="2">
    <source>
        <dbReference type="EMBL" id="CAD8057767.1"/>
    </source>
</evidence>
<accession>A0A8S1KS83</accession>
<dbReference type="EMBL" id="CAJJDN010000011">
    <property type="protein sequence ID" value="CAD8057785.1"/>
    <property type="molecule type" value="Genomic_DNA"/>
</dbReference>
<dbReference type="EMBL" id="CAJJDN010000011">
    <property type="protein sequence ID" value="CAD8057765.1"/>
    <property type="molecule type" value="Genomic_DNA"/>
</dbReference>
<organism evidence="2 6">
    <name type="scientific">Paramecium sonneborni</name>
    <dbReference type="NCBI Taxonomy" id="65129"/>
    <lineage>
        <taxon>Eukaryota</taxon>
        <taxon>Sar</taxon>
        <taxon>Alveolata</taxon>
        <taxon>Ciliophora</taxon>
        <taxon>Intramacronucleata</taxon>
        <taxon>Oligohymenophorea</taxon>
        <taxon>Peniculida</taxon>
        <taxon>Parameciidae</taxon>
        <taxon>Paramecium</taxon>
    </lineage>
</organism>
<proteinExistence type="predicted"/>
<keyword evidence="6" id="KW-1185">Reference proteome</keyword>
<dbReference type="OrthoDB" id="312240at2759"/>
<dbReference type="EMBL" id="CAJJDN010000011">
    <property type="protein sequence ID" value="CAD8057787.1"/>
    <property type="molecule type" value="Genomic_DNA"/>
</dbReference>
<evidence type="ECO:0000313" key="1">
    <source>
        <dbReference type="EMBL" id="CAD8057765.1"/>
    </source>
</evidence>
<dbReference type="EMBL" id="CAJJDN010000011">
    <property type="protein sequence ID" value="CAD8057767.1"/>
    <property type="molecule type" value="Genomic_DNA"/>
</dbReference>
<name>A0A8S1KS83_9CILI</name>
<protein>
    <recommendedName>
        <fullName evidence="7">HTH psq-type domain-containing protein</fullName>
    </recommendedName>
</protein>
<reference evidence="2" key="1">
    <citation type="submission" date="2021-01" db="EMBL/GenBank/DDBJ databases">
        <authorList>
            <consortium name="Genoscope - CEA"/>
            <person name="William W."/>
        </authorList>
    </citation>
    <scope>NUCLEOTIDE SEQUENCE</scope>
</reference>
<gene>
    <name evidence="1" type="ORF">PSON_ATCC_30995.1.T0110381</name>
    <name evidence="2" type="ORF">PSON_ATCC_30995.1.T0110382</name>
    <name evidence="3" type="ORF">PSON_ATCC_30995.1.T0110383</name>
    <name evidence="4" type="ORF">PSON_ATCC_30995.1.T0110391</name>
    <name evidence="5" type="ORF">PSON_ATCC_30995.1.T0110392</name>
</gene>
<comment type="caution">
    <text evidence="2">The sequence shown here is derived from an EMBL/GenBank/DDBJ whole genome shotgun (WGS) entry which is preliminary data.</text>
</comment>
<evidence type="ECO:0000313" key="6">
    <source>
        <dbReference type="Proteomes" id="UP000692954"/>
    </source>
</evidence>
<evidence type="ECO:0000313" key="5">
    <source>
        <dbReference type="EMBL" id="CAD8057787.1"/>
    </source>
</evidence>
<dbReference type="AlphaFoldDB" id="A0A8S1KS83"/>
<sequence>MSISNKSIQKKSIRGSYNKISQELKAQILMELDLYNNINELSKKYGIARQTITSFKKAKEHIYDQFKNAITHLIHELINIRFHSYENLSKQAVLKDIKFFIKNQQYFEFSEKNPLKKLIPETKIFSQKKRIIQFVLDDAFSYYDKKMYQKSAGIVELEITQEASEQSSTIDQPKIQEDIYIDEQSSKLENLLPTWLLNYDDDSFIFQRNDTFLDSNFVLM</sequence>
<dbReference type="Proteomes" id="UP000692954">
    <property type="component" value="Unassembled WGS sequence"/>
</dbReference>
<evidence type="ECO:0008006" key="7">
    <source>
        <dbReference type="Google" id="ProtNLM"/>
    </source>
</evidence>